<comment type="similarity">
    <text evidence="9">Belongs to the TatB family.</text>
</comment>
<keyword evidence="8 9" id="KW-0472">Membrane</keyword>
<keyword evidence="2 9" id="KW-0813">Transport</keyword>
<evidence type="ECO:0000256" key="6">
    <source>
        <dbReference type="ARBA" id="ARBA00022989"/>
    </source>
</evidence>
<dbReference type="InterPro" id="IPR003369">
    <property type="entry name" value="TatA/B/E"/>
</dbReference>
<evidence type="ECO:0000256" key="10">
    <source>
        <dbReference type="SAM" id="MobiDB-lite"/>
    </source>
</evidence>
<dbReference type="AlphaFoldDB" id="A0A2T7UW52"/>
<sequence>MFDIGWSEMLVVGVVALIVVGPKDLPKMFHTIGELTGKARGMAREFQRAMDAAAKETGVSGAMKDFKRAASGQGLRDTVKEAAGFDDIEKDFRDIGHDKPAVRSPGTKAGPAMPPKSAEVSPVAIEDEFDEAEADEIAAQDLARRNAEVSQTEAQRLKKQKQAEAARQKAAAIRAAKEAEAAEADVERWRPDPRADDGRPAASTKPLPDPEG</sequence>
<name>A0A2T7UW52_9RHOB</name>
<keyword evidence="7 9" id="KW-0811">Translocation</keyword>
<comment type="caution">
    <text evidence="11">The sequence shown here is derived from an EMBL/GenBank/DDBJ whole genome shotgun (WGS) entry which is preliminary data.</text>
</comment>
<keyword evidence="3 9" id="KW-1003">Cell membrane</keyword>
<dbReference type="EMBL" id="QDDR01000001">
    <property type="protein sequence ID" value="PVE49010.1"/>
    <property type="molecule type" value="Genomic_DNA"/>
</dbReference>
<evidence type="ECO:0000256" key="9">
    <source>
        <dbReference type="HAMAP-Rule" id="MF_00237"/>
    </source>
</evidence>
<feature type="compositionally biased region" description="Basic and acidic residues" evidence="10">
    <location>
        <begin position="175"/>
        <end position="199"/>
    </location>
</feature>
<dbReference type="RefSeq" id="WP_107749515.1">
    <property type="nucleotide sequence ID" value="NZ_QBKF01000001.1"/>
</dbReference>
<evidence type="ECO:0000256" key="2">
    <source>
        <dbReference type="ARBA" id="ARBA00022448"/>
    </source>
</evidence>
<accession>A0A2T7UW52</accession>
<dbReference type="GO" id="GO:0043953">
    <property type="term" value="P:protein transport by the Tat complex"/>
    <property type="evidence" value="ECO:0007669"/>
    <property type="project" value="UniProtKB-UniRule"/>
</dbReference>
<feature type="region of interest" description="Disordered" evidence="10">
    <location>
        <begin position="93"/>
        <end position="120"/>
    </location>
</feature>
<dbReference type="Pfam" id="PF02416">
    <property type="entry name" value="TatA_B_E"/>
    <property type="match status" value="1"/>
</dbReference>
<evidence type="ECO:0000313" key="12">
    <source>
        <dbReference type="Proteomes" id="UP000244810"/>
    </source>
</evidence>
<dbReference type="NCBIfam" id="TIGR01410">
    <property type="entry name" value="tatB"/>
    <property type="match status" value="1"/>
</dbReference>
<evidence type="ECO:0000256" key="4">
    <source>
        <dbReference type="ARBA" id="ARBA00022692"/>
    </source>
</evidence>
<keyword evidence="5 9" id="KW-0653">Protein transport</keyword>
<dbReference type="Gene3D" id="1.20.5.3310">
    <property type="match status" value="1"/>
</dbReference>
<dbReference type="GO" id="GO:0033281">
    <property type="term" value="C:TAT protein transport complex"/>
    <property type="evidence" value="ECO:0007669"/>
    <property type="project" value="UniProtKB-UniRule"/>
</dbReference>
<evidence type="ECO:0000256" key="7">
    <source>
        <dbReference type="ARBA" id="ARBA00023010"/>
    </source>
</evidence>
<dbReference type="GO" id="GO:0008320">
    <property type="term" value="F:protein transmembrane transporter activity"/>
    <property type="evidence" value="ECO:0007669"/>
    <property type="project" value="UniProtKB-UniRule"/>
</dbReference>
<keyword evidence="6 9" id="KW-1133">Transmembrane helix</keyword>
<reference evidence="11 12" key="1">
    <citation type="journal article" date="2011" name="Syst. Appl. Microbiol.">
        <title>Defluviimonas denitrificans gen. nov., sp. nov., and Pararhodobacter aggregans gen. nov., sp. nov., non-phototrophic Rhodobacteraceae from the biofilter of a marine aquaculture.</title>
        <authorList>
            <person name="Foesel B.U."/>
            <person name="Drake H.L."/>
            <person name="Schramm A."/>
        </authorList>
    </citation>
    <scope>NUCLEOTIDE SEQUENCE [LARGE SCALE GENOMIC DNA]</scope>
    <source>
        <strain evidence="11 12">D1-19</strain>
    </source>
</reference>
<evidence type="ECO:0000256" key="1">
    <source>
        <dbReference type="ARBA" id="ARBA00004167"/>
    </source>
</evidence>
<organism evidence="11 12">
    <name type="scientific">Pararhodobacter aggregans</name>
    <dbReference type="NCBI Taxonomy" id="404875"/>
    <lineage>
        <taxon>Bacteria</taxon>
        <taxon>Pseudomonadati</taxon>
        <taxon>Pseudomonadota</taxon>
        <taxon>Alphaproteobacteria</taxon>
        <taxon>Rhodobacterales</taxon>
        <taxon>Paracoccaceae</taxon>
        <taxon>Pararhodobacter</taxon>
    </lineage>
</organism>
<dbReference type="PANTHER" id="PTHR33162:SF1">
    <property type="entry name" value="SEC-INDEPENDENT PROTEIN TRANSLOCASE PROTEIN TATA, CHLOROPLASTIC"/>
    <property type="match status" value="1"/>
</dbReference>
<dbReference type="PANTHER" id="PTHR33162">
    <property type="entry name" value="SEC-INDEPENDENT PROTEIN TRANSLOCASE PROTEIN TATA, CHLOROPLASTIC"/>
    <property type="match status" value="1"/>
</dbReference>
<protein>
    <recommendedName>
        <fullName evidence="9">Sec-independent protein translocase protein TatB</fullName>
    </recommendedName>
</protein>
<evidence type="ECO:0000256" key="8">
    <source>
        <dbReference type="ARBA" id="ARBA00023136"/>
    </source>
</evidence>
<dbReference type="HAMAP" id="MF_00237">
    <property type="entry name" value="TatB"/>
    <property type="match status" value="1"/>
</dbReference>
<evidence type="ECO:0000313" key="11">
    <source>
        <dbReference type="EMBL" id="PVE49010.1"/>
    </source>
</evidence>
<evidence type="ECO:0000256" key="3">
    <source>
        <dbReference type="ARBA" id="ARBA00022475"/>
    </source>
</evidence>
<proteinExistence type="inferred from homology"/>
<dbReference type="Proteomes" id="UP000244810">
    <property type="component" value="Unassembled WGS sequence"/>
</dbReference>
<gene>
    <name evidence="9 11" type="primary">tatB</name>
    <name evidence="11" type="ORF">DDE23_00960</name>
</gene>
<keyword evidence="4 9" id="KW-0812">Transmembrane</keyword>
<comment type="function">
    <text evidence="9">Part of the twin-arginine translocation (Tat) system that transports large folded proteins containing a characteristic twin-arginine motif in their signal peptide across membranes. Together with TatC, TatB is part of a receptor directly interacting with Tat signal peptides. TatB may form an oligomeric binding site that transiently accommodates folded Tat precursor proteins before their translocation.</text>
</comment>
<dbReference type="OrthoDB" id="7206969at2"/>
<dbReference type="InterPro" id="IPR018448">
    <property type="entry name" value="TatB"/>
</dbReference>
<comment type="subunit">
    <text evidence="9">The Tat system comprises two distinct complexes: a TatABC complex, containing multiple copies of TatA, TatB and TatC subunits, and a separate TatA complex, containing only TatA subunits. Substrates initially bind to the TatABC complex, which probably triggers association of the separate TatA complex to form the active translocon.</text>
</comment>
<keyword evidence="12" id="KW-1185">Reference proteome</keyword>
<comment type="subcellular location">
    <subcellularLocation>
        <location evidence="9">Cell membrane</location>
        <topology evidence="9">Single-pass membrane protein</topology>
    </subcellularLocation>
    <subcellularLocation>
        <location evidence="1">Membrane</location>
        <topology evidence="1">Single-pass membrane protein</topology>
    </subcellularLocation>
</comment>
<dbReference type="PRINTS" id="PR01506">
    <property type="entry name" value="TATBPROTEIN"/>
</dbReference>
<feature type="region of interest" description="Disordered" evidence="10">
    <location>
        <begin position="144"/>
        <end position="212"/>
    </location>
</feature>
<evidence type="ECO:0000256" key="5">
    <source>
        <dbReference type="ARBA" id="ARBA00022927"/>
    </source>
</evidence>